<proteinExistence type="inferred from homology"/>
<dbReference type="Pfam" id="PF10587">
    <property type="entry name" value="EF-1_beta_acid"/>
    <property type="match status" value="1"/>
</dbReference>
<evidence type="ECO:0000259" key="5">
    <source>
        <dbReference type="SMART" id="SM00888"/>
    </source>
</evidence>
<feature type="domain" description="Elongation factor 1 beta central acidic region eukaryote" evidence="6">
    <location>
        <begin position="100"/>
        <end position="125"/>
    </location>
</feature>
<dbReference type="SMART" id="SM00888">
    <property type="entry name" value="EF1_GNE"/>
    <property type="match status" value="1"/>
</dbReference>
<dbReference type="Gene3D" id="1.20.1050.130">
    <property type="match status" value="1"/>
</dbReference>
<dbReference type="FunFam" id="3.30.70.60:FF:000001">
    <property type="entry name" value="Elongation factor 1-beta 1 like"/>
    <property type="match status" value="1"/>
</dbReference>
<sequence length="220" mass="24754">MGFGDLSTTDGLKTLNEYLALRSYIDGFQPSQADNTIFEAFKNIPNAEFYHVLRWYKHISSYGDERKKFPGDKKPLTNFTVAKEETAALEKKDDDDDVDLFGSDDDDPEAEKLKEERVKLYNEKKSKKPGVIAKSSVVLDVKPWDDETDMKVMEGKVRSIQCDGLIWGASKLVPVGYGIHKLQIGCVVEDEKVSIDCLSEEIQGFEDVVQSVDVAAFNKI</sequence>
<name>A0A646QEG8_9MYRI</name>
<dbReference type="SUPFAM" id="SSF47616">
    <property type="entry name" value="GST C-terminal domain-like"/>
    <property type="match status" value="1"/>
</dbReference>
<evidence type="ECO:0000256" key="2">
    <source>
        <dbReference type="ARBA" id="ARBA00022768"/>
    </source>
</evidence>
<dbReference type="PANTHER" id="PTHR11595:SF21">
    <property type="entry name" value="ELONGATION FACTOR 1-BETA"/>
    <property type="match status" value="1"/>
</dbReference>
<dbReference type="InterPro" id="IPR036219">
    <property type="entry name" value="eEF-1beta-like_sf"/>
</dbReference>
<dbReference type="SUPFAM" id="SSF54984">
    <property type="entry name" value="eEF-1beta-like"/>
    <property type="match status" value="1"/>
</dbReference>
<keyword evidence="2 4" id="KW-0251">Elongation factor</keyword>
<dbReference type="GO" id="GO:0005829">
    <property type="term" value="C:cytosol"/>
    <property type="evidence" value="ECO:0007669"/>
    <property type="project" value="TreeGrafter"/>
</dbReference>
<dbReference type="GO" id="GO:0005853">
    <property type="term" value="C:eukaryotic translation elongation factor 1 complex"/>
    <property type="evidence" value="ECO:0007669"/>
    <property type="project" value="InterPro"/>
</dbReference>
<reference evidence="7" key="1">
    <citation type="submission" date="2018-11" db="EMBL/GenBank/DDBJ databases">
        <title>Venom-gland transcriptomics and venom proteomics of the Florida green centipede (Hemiscolopendra marginata) reveal sex-based variation in a centipede venom.</title>
        <authorList>
            <person name="Nystrom G.S."/>
            <person name="Ward M.J."/>
            <person name="Ellsworth S.A."/>
            <person name="Rokyta D.R."/>
        </authorList>
    </citation>
    <scope>NUCLEOTIDE SEQUENCE</scope>
    <source>
        <tissue evidence="7">Venom gland</tissue>
    </source>
</reference>
<evidence type="ECO:0000256" key="1">
    <source>
        <dbReference type="ARBA" id="ARBA00007411"/>
    </source>
</evidence>
<feature type="domain" description="Translation elongation factor EF1B beta/delta subunit guanine nucleotide exchange" evidence="5">
    <location>
        <begin position="134"/>
        <end position="220"/>
    </location>
</feature>
<dbReference type="InterPro" id="IPR018940">
    <property type="entry name" value="EF-1_beta_acid_region_euk"/>
</dbReference>
<dbReference type="Gene3D" id="3.30.70.60">
    <property type="match status" value="1"/>
</dbReference>
<dbReference type="InterPro" id="IPR049720">
    <property type="entry name" value="EF1B_bsu/dsu"/>
</dbReference>
<dbReference type="InterPro" id="IPR036282">
    <property type="entry name" value="Glutathione-S-Trfase_C_sf"/>
</dbReference>
<evidence type="ECO:0000256" key="4">
    <source>
        <dbReference type="RuleBase" id="RU003791"/>
    </source>
</evidence>
<dbReference type="PROSITE" id="PS00824">
    <property type="entry name" value="EF1BD_1"/>
    <property type="match status" value="1"/>
</dbReference>
<dbReference type="SMART" id="SM01182">
    <property type="entry name" value="EF-1_beta_acid"/>
    <property type="match status" value="1"/>
</dbReference>
<dbReference type="InterPro" id="IPR001326">
    <property type="entry name" value="Transl_elong_EF1B_B/D_CS"/>
</dbReference>
<dbReference type="PROSITE" id="PS00825">
    <property type="entry name" value="EF1BD_2"/>
    <property type="match status" value="1"/>
</dbReference>
<dbReference type="CDD" id="cd10308">
    <property type="entry name" value="GST_C_eEF1b_like"/>
    <property type="match status" value="1"/>
</dbReference>
<dbReference type="GO" id="GO:0003746">
    <property type="term" value="F:translation elongation factor activity"/>
    <property type="evidence" value="ECO:0007669"/>
    <property type="project" value="UniProtKB-KW"/>
</dbReference>
<keyword evidence="3 4" id="KW-0648">Protein biosynthesis</keyword>
<dbReference type="Pfam" id="PF00736">
    <property type="entry name" value="EF1_GNE"/>
    <property type="match status" value="1"/>
</dbReference>
<accession>A0A646QEG8</accession>
<dbReference type="InterPro" id="IPR014038">
    <property type="entry name" value="EF1B_bsu/dsu_GNE"/>
</dbReference>
<dbReference type="AlphaFoldDB" id="A0A646QEG8"/>
<evidence type="ECO:0000313" key="7">
    <source>
        <dbReference type="EMBL" id="MUP40877.1"/>
    </source>
</evidence>
<dbReference type="PANTHER" id="PTHR11595">
    <property type="entry name" value="EF-HAND AND COILED-COIL DOMAIN-CONTAINING FAMILY MEMBER"/>
    <property type="match status" value="1"/>
</dbReference>
<dbReference type="GO" id="GO:0005085">
    <property type="term" value="F:guanyl-nucleotide exchange factor activity"/>
    <property type="evidence" value="ECO:0007669"/>
    <property type="project" value="TreeGrafter"/>
</dbReference>
<dbReference type="InterPro" id="IPR014717">
    <property type="entry name" value="Transl_elong_EF1B/ribsomal_bS6"/>
</dbReference>
<dbReference type="CDD" id="cd00292">
    <property type="entry name" value="EF1B"/>
    <property type="match status" value="1"/>
</dbReference>
<organism evidence="7">
    <name type="scientific">Hemiscolopendra marginata</name>
    <dbReference type="NCBI Taxonomy" id="943146"/>
    <lineage>
        <taxon>Eukaryota</taxon>
        <taxon>Metazoa</taxon>
        <taxon>Ecdysozoa</taxon>
        <taxon>Arthropoda</taxon>
        <taxon>Myriapoda</taxon>
        <taxon>Chilopoda</taxon>
        <taxon>Pleurostigmophora</taxon>
        <taxon>Scolopendromorpha</taxon>
        <taxon>Scolopendridae</taxon>
        <taxon>Hemiscolopendra</taxon>
    </lineage>
</organism>
<protein>
    <submittedName>
        <fullName evidence="7">EF-1b</fullName>
    </submittedName>
</protein>
<dbReference type="EMBL" id="GHBY01000700">
    <property type="protein sequence ID" value="MUP40877.1"/>
    <property type="molecule type" value="Transcribed_RNA"/>
</dbReference>
<evidence type="ECO:0000259" key="6">
    <source>
        <dbReference type="SMART" id="SM01182"/>
    </source>
</evidence>
<evidence type="ECO:0000256" key="3">
    <source>
        <dbReference type="ARBA" id="ARBA00022917"/>
    </source>
</evidence>
<comment type="similarity">
    <text evidence="1 4">Belongs to the EF-1-beta/EF-1-delta family.</text>
</comment>